<proteinExistence type="predicted"/>
<accession>A0AAV5HR57</accession>
<protein>
    <submittedName>
        <fullName evidence="1">Uncharacterized protein</fullName>
    </submittedName>
</protein>
<keyword evidence="2" id="KW-1185">Reference proteome</keyword>
<dbReference type="Proteomes" id="UP001054252">
    <property type="component" value="Unassembled WGS sequence"/>
</dbReference>
<evidence type="ECO:0000313" key="2">
    <source>
        <dbReference type="Proteomes" id="UP001054252"/>
    </source>
</evidence>
<sequence length="102" mass="11656">MCIYMASYTNRISTKDILLARELLHDEVETVCGFCRSSVRMLSIFSLIVHLHIVYGQNVYSGGDYLMLCTLNSRKHLCNKCGVRVIGFAMVWTLVGKERTNF</sequence>
<reference evidence="1 2" key="1">
    <citation type="journal article" date="2021" name="Commun. Biol.">
        <title>The genome of Shorea leprosula (Dipterocarpaceae) highlights the ecological relevance of drought in aseasonal tropical rainforests.</title>
        <authorList>
            <person name="Ng K.K.S."/>
            <person name="Kobayashi M.J."/>
            <person name="Fawcett J.A."/>
            <person name="Hatakeyama M."/>
            <person name="Paape T."/>
            <person name="Ng C.H."/>
            <person name="Ang C.C."/>
            <person name="Tnah L.H."/>
            <person name="Lee C.T."/>
            <person name="Nishiyama T."/>
            <person name="Sese J."/>
            <person name="O'Brien M.J."/>
            <person name="Copetti D."/>
            <person name="Mohd Noor M.I."/>
            <person name="Ong R.C."/>
            <person name="Putra M."/>
            <person name="Sireger I.Z."/>
            <person name="Indrioko S."/>
            <person name="Kosugi Y."/>
            <person name="Izuno A."/>
            <person name="Isagi Y."/>
            <person name="Lee S.L."/>
            <person name="Shimizu K.K."/>
        </authorList>
    </citation>
    <scope>NUCLEOTIDE SEQUENCE [LARGE SCALE GENOMIC DNA]</scope>
    <source>
        <strain evidence="1">214</strain>
    </source>
</reference>
<name>A0AAV5HR57_9ROSI</name>
<gene>
    <name evidence="1" type="ORF">SLEP1_g3229</name>
</gene>
<organism evidence="1 2">
    <name type="scientific">Rubroshorea leprosula</name>
    <dbReference type="NCBI Taxonomy" id="152421"/>
    <lineage>
        <taxon>Eukaryota</taxon>
        <taxon>Viridiplantae</taxon>
        <taxon>Streptophyta</taxon>
        <taxon>Embryophyta</taxon>
        <taxon>Tracheophyta</taxon>
        <taxon>Spermatophyta</taxon>
        <taxon>Magnoliopsida</taxon>
        <taxon>eudicotyledons</taxon>
        <taxon>Gunneridae</taxon>
        <taxon>Pentapetalae</taxon>
        <taxon>rosids</taxon>
        <taxon>malvids</taxon>
        <taxon>Malvales</taxon>
        <taxon>Dipterocarpaceae</taxon>
        <taxon>Rubroshorea</taxon>
    </lineage>
</organism>
<comment type="caution">
    <text evidence="1">The sequence shown here is derived from an EMBL/GenBank/DDBJ whole genome shotgun (WGS) entry which is preliminary data.</text>
</comment>
<evidence type="ECO:0000313" key="1">
    <source>
        <dbReference type="EMBL" id="GKU89037.1"/>
    </source>
</evidence>
<dbReference type="EMBL" id="BPVZ01000003">
    <property type="protein sequence ID" value="GKU89037.1"/>
    <property type="molecule type" value="Genomic_DNA"/>
</dbReference>
<dbReference type="AlphaFoldDB" id="A0AAV5HR57"/>